<protein>
    <submittedName>
        <fullName evidence="3">Dynamin family protein</fullName>
    </submittedName>
</protein>
<comment type="caution">
    <text evidence="3">The sequence shown here is derived from an EMBL/GenBank/DDBJ whole genome shotgun (WGS) entry which is preliminary data.</text>
</comment>
<gene>
    <name evidence="3" type="ORF">ACFQ2X_13080</name>
</gene>
<dbReference type="RefSeq" id="WP_230436624.1">
    <property type="nucleotide sequence ID" value="NZ_CP087715.1"/>
</dbReference>
<proteinExistence type="predicted"/>
<dbReference type="InterPro" id="IPR027417">
    <property type="entry name" value="P-loop_NTPase"/>
</dbReference>
<keyword evidence="1" id="KW-0175">Coiled coil</keyword>
<feature type="coiled-coil region" evidence="1">
    <location>
        <begin position="592"/>
        <end position="626"/>
    </location>
</feature>
<keyword evidence="4" id="KW-1185">Reference proteome</keyword>
<dbReference type="InterPro" id="IPR045063">
    <property type="entry name" value="Dynamin_N"/>
</dbReference>
<dbReference type="PANTHER" id="PTHR43681:SF1">
    <property type="entry name" value="SARCALUMENIN"/>
    <property type="match status" value="1"/>
</dbReference>
<accession>A0ABW3UD55</accession>
<dbReference type="EMBL" id="JBHTLR010000015">
    <property type="protein sequence ID" value="MFD1217541.1"/>
    <property type="molecule type" value="Genomic_DNA"/>
</dbReference>
<dbReference type="InterPro" id="IPR051943">
    <property type="entry name" value="TRAFAC_Dynamin-like_GTPase"/>
</dbReference>
<dbReference type="SUPFAM" id="SSF52540">
    <property type="entry name" value="P-loop containing nucleoside triphosphate hydrolases"/>
    <property type="match status" value="1"/>
</dbReference>
<evidence type="ECO:0000313" key="3">
    <source>
        <dbReference type="EMBL" id="MFD1217541.1"/>
    </source>
</evidence>
<reference evidence="4" key="1">
    <citation type="journal article" date="2019" name="Int. J. Syst. Evol. Microbiol.">
        <title>The Global Catalogue of Microorganisms (GCM) 10K type strain sequencing project: providing services to taxonomists for standard genome sequencing and annotation.</title>
        <authorList>
            <consortium name="The Broad Institute Genomics Platform"/>
            <consortium name="The Broad Institute Genome Sequencing Center for Infectious Disease"/>
            <person name="Wu L."/>
            <person name="Ma J."/>
        </authorList>
    </citation>
    <scope>NUCLEOTIDE SEQUENCE [LARGE SCALE GENOMIC DNA]</scope>
    <source>
        <strain evidence="4">CCUG 54356</strain>
    </source>
</reference>
<name>A0ABW3UD55_9GAMM</name>
<dbReference type="Gene3D" id="3.40.50.300">
    <property type="entry name" value="P-loop containing nucleotide triphosphate hydrolases"/>
    <property type="match status" value="1"/>
</dbReference>
<organism evidence="3 4">
    <name type="scientific">Microbulbifer celer</name>
    <dbReference type="NCBI Taxonomy" id="435905"/>
    <lineage>
        <taxon>Bacteria</taxon>
        <taxon>Pseudomonadati</taxon>
        <taxon>Pseudomonadota</taxon>
        <taxon>Gammaproteobacteria</taxon>
        <taxon>Cellvibrionales</taxon>
        <taxon>Microbulbiferaceae</taxon>
        <taxon>Microbulbifer</taxon>
    </lineage>
</organism>
<dbReference type="PANTHER" id="PTHR43681">
    <property type="entry name" value="TRANSMEMBRANE GTPASE FZO"/>
    <property type="match status" value="1"/>
</dbReference>
<evidence type="ECO:0000256" key="1">
    <source>
        <dbReference type="SAM" id="Coils"/>
    </source>
</evidence>
<sequence>MEDATLRQHIADYDRWKKALDSQLDTFSHWLEEHFPNSAGARQVVQQARQLLIDDQFTVALVGEFSRGKTELINALLSHTYGKRLLPSRPGRTTMCPTEIFSDGGQGASVRLLPIETLATNTSLESFRRIPQKWVNFNFDPDDADATREALMKVAASKAVTPEEAARYGFDRRHLDGNGNMVQIPAWRYALISLPHPLLAQGLRIIDTPGLNALGNEPELTLSTLPGAQAVAFLLSADAGVSGTDLNMWETHLVPLRQHRGTAVMALLNKIDVLWDDPDEDADQMLRKMRAEVSKLLDLPQENVVGVSAKKALLARAQSDPLILQQSRFGDFESLLVQRLLEHRQKVANHRSLHQALTLMADTRDLLKRRLNSGRATLDHLQRQGVTTQEQLDELKQLHKTAKEQHKYCHQELLTLKSSQRMLARQRASLLAPVSSQQLQQLVEETRYALNERWSPLGLARAIDSFMGGVEQQLGNLEREVDQANRLVDAVYGRSSLNNVVSAEHHFEIDVFRAALRGLHRQAAQLRRSPQLLLARRNRLTERFVATLANEVGRLYSQMISAADGWLDQVLEPLKQHVQYQKLLLNRHLIKLTELKQKTQSKRTDLRALEEELVRNHNALGALEDLLKQTGSAPESIAPAPVASTVSNNVTPLKAPATP</sequence>
<feature type="coiled-coil region" evidence="1">
    <location>
        <begin position="364"/>
        <end position="398"/>
    </location>
</feature>
<evidence type="ECO:0000313" key="4">
    <source>
        <dbReference type="Proteomes" id="UP001597264"/>
    </source>
</evidence>
<evidence type="ECO:0000259" key="2">
    <source>
        <dbReference type="Pfam" id="PF00350"/>
    </source>
</evidence>
<feature type="domain" description="Dynamin N-terminal" evidence="2">
    <location>
        <begin position="59"/>
        <end position="253"/>
    </location>
</feature>
<dbReference type="Pfam" id="PF00350">
    <property type="entry name" value="Dynamin_N"/>
    <property type="match status" value="1"/>
</dbReference>
<dbReference type="Proteomes" id="UP001597264">
    <property type="component" value="Unassembled WGS sequence"/>
</dbReference>